<evidence type="ECO:0000313" key="6">
    <source>
        <dbReference type="EMBL" id="KAL1625460.1"/>
    </source>
</evidence>
<dbReference type="PROSITE" id="PS51718">
    <property type="entry name" value="G_DYNAMIN_2"/>
    <property type="match status" value="1"/>
</dbReference>
<evidence type="ECO:0000256" key="3">
    <source>
        <dbReference type="SAM" id="MobiDB-lite"/>
    </source>
</evidence>
<dbReference type="Gene3D" id="1.20.120.1240">
    <property type="entry name" value="Dynamin, middle domain"/>
    <property type="match status" value="1"/>
</dbReference>
<gene>
    <name evidence="6" type="ORF">SLS56_007353</name>
</gene>
<dbReference type="EMBL" id="JAJVDC020000095">
    <property type="protein sequence ID" value="KAL1625460.1"/>
    <property type="molecule type" value="Genomic_DNA"/>
</dbReference>
<evidence type="ECO:0008006" key="8">
    <source>
        <dbReference type="Google" id="ProtNLM"/>
    </source>
</evidence>
<dbReference type="PROSITE" id="PS51388">
    <property type="entry name" value="GED"/>
    <property type="match status" value="1"/>
</dbReference>
<dbReference type="InterPro" id="IPR030381">
    <property type="entry name" value="G_DYNAMIN_dom"/>
</dbReference>
<evidence type="ECO:0000259" key="4">
    <source>
        <dbReference type="PROSITE" id="PS51388"/>
    </source>
</evidence>
<dbReference type="PRINTS" id="PR00195">
    <property type="entry name" value="DYNAMIN"/>
</dbReference>
<feature type="domain" description="GED" evidence="4">
    <location>
        <begin position="669"/>
        <end position="756"/>
    </location>
</feature>
<keyword evidence="2" id="KW-0342">GTP-binding</keyword>
<dbReference type="PANTHER" id="PTHR11566:SF215">
    <property type="entry name" value="DYNAMIN GTPASE"/>
    <property type="match status" value="1"/>
</dbReference>
<keyword evidence="7" id="KW-1185">Reference proteome</keyword>
<accession>A0ABR3SN48</accession>
<dbReference type="Proteomes" id="UP001521116">
    <property type="component" value="Unassembled WGS sequence"/>
</dbReference>
<dbReference type="InterPro" id="IPR045063">
    <property type="entry name" value="Dynamin_N"/>
</dbReference>
<evidence type="ECO:0000256" key="1">
    <source>
        <dbReference type="ARBA" id="ARBA00022741"/>
    </source>
</evidence>
<dbReference type="InterPro" id="IPR001401">
    <property type="entry name" value="Dynamin_GTPase"/>
</dbReference>
<organism evidence="6 7">
    <name type="scientific">Neofusicoccum ribis</name>
    <dbReference type="NCBI Taxonomy" id="45134"/>
    <lineage>
        <taxon>Eukaryota</taxon>
        <taxon>Fungi</taxon>
        <taxon>Dikarya</taxon>
        <taxon>Ascomycota</taxon>
        <taxon>Pezizomycotina</taxon>
        <taxon>Dothideomycetes</taxon>
        <taxon>Dothideomycetes incertae sedis</taxon>
        <taxon>Botryosphaeriales</taxon>
        <taxon>Botryosphaeriaceae</taxon>
        <taxon>Neofusicoccum</taxon>
    </lineage>
</organism>
<dbReference type="Pfam" id="PF01031">
    <property type="entry name" value="Dynamin_M"/>
    <property type="match status" value="1"/>
</dbReference>
<sequence>MASQPQALADPAMLSKIDKLFACNVGHHIDLPQIVVVGDQSSGKSSVLEGLTRLPFPRDSGLCTRFATQITFRRAPTTSINVSIIPGKDSKQEHIDKARAWKKSDLEELDQASFASIMKEVQGVMGIASSADPQSSSASPPKTFSSDVLSIEVVGPSQEHLTVIDVPGIFQRVTKDVTTKEDKDFVKAMVFDYMKNPRSVMLTVVPANVDVATQLILEMAEDVDKPGHRTLGVLTKPDLVDKGAEKGVIDMVEGRSHKLSLGWCLVRNPGQKDVDNPDFNRFVAEESFFQAVPPWSGLPKDRVGVDALRERLQVILAAHIRREFPKVKLEVNKKLKECRKALESMGPSRDTPNAQSTFLINLATRFQALTTQGLEAKYSDDCFSMFPELKIATEVVSRNDVLSKDFANYGHTYDFRTTTEPSGFPDRKPSTTMQQSVSNVSPFGSATPMKVGFSFGAGSSSTAPQQATLPDNPFDIEVDTRCSTRKKESILDIEDILHDDTKLRKPKAGGGMLQWMKTLYNNSRGFELGNFDPSLLSTCMKAQSDNWDDLAKGYISDVVTMTHAFIKTLLKVVCPEPNALQQLESLLMDDLMVRYKKAVDQVSFIMVVERFGVPTTTNHYFNDNLETCRKKRIRRDAGGHYTQEIEGRTYVRIDDLVQSRHISNKDHTIQDLHDILESYYKVARKRCVDTLCMQAAGYHLISGPETPLRLFTPAFVSKLSHEQLEEIAGEDAFVRRRRGQLTKEQENLEKGRKILL</sequence>
<feature type="domain" description="Dynamin-type G" evidence="5">
    <location>
        <begin position="28"/>
        <end position="325"/>
    </location>
</feature>
<evidence type="ECO:0000256" key="2">
    <source>
        <dbReference type="ARBA" id="ARBA00023134"/>
    </source>
</evidence>
<protein>
    <recommendedName>
        <fullName evidence="8">Dynamin</fullName>
    </recommendedName>
</protein>
<dbReference type="SMART" id="SM00053">
    <property type="entry name" value="DYNc"/>
    <property type="match status" value="1"/>
</dbReference>
<dbReference type="InterPro" id="IPR000375">
    <property type="entry name" value="Dynamin_stalk"/>
</dbReference>
<dbReference type="CDD" id="cd08771">
    <property type="entry name" value="DLP_1"/>
    <property type="match status" value="1"/>
</dbReference>
<comment type="caution">
    <text evidence="6">The sequence shown here is derived from an EMBL/GenBank/DDBJ whole genome shotgun (WGS) entry which is preliminary data.</text>
</comment>
<reference evidence="6 7" key="1">
    <citation type="submission" date="2024-02" db="EMBL/GenBank/DDBJ databases">
        <title>De novo assembly and annotation of 12 fungi associated with fruit tree decline syndrome in Ontario, Canada.</title>
        <authorList>
            <person name="Sulman M."/>
            <person name="Ellouze W."/>
            <person name="Ilyukhin E."/>
        </authorList>
    </citation>
    <scope>NUCLEOTIDE SEQUENCE [LARGE SCALE GENOMIC DNA]</scope>
    <source>
        <strain evidence="6 7">M1-105</strain>
    </source>
</reference>
<name>A0ABR3SN48_9PEZI</name>
<dbReference type="PANTHER" id="PTHR11566">
    <property type="entry name" value="DYNAMIN"/>
    <property type="match status" value="1"/>
</dbReference>
<dbReference type="InterPro" id="IPR022812">
    <property type="entry name" value="Dynamin"/>
</dbReference>
<dbReference type="SUPFAM" id="SSF52540">
    <property type="entry name" value="P-loop containing nucleoside triphosphate hydrolases"/>
    <property type="match status" value="1"/>
</dbReference>
<feature type="region of interest" description="Disordered" evidence="3">
    <location>
        <begin position="418"/>
        <end position="438"/>
    </location>
</feature>
<dbReference type="InterPro" id="IPR020850">
    <property type="entry name" value="GED_dom"/>
</dbReference>
<evidence type="ECO:0000313" key="7">
    <source>
        <dbReference type="Proteomes" id="UP001521116"/>
    </source>
</evidence>
<proteinExistence type="predicted"/>
<keyword evidence="1" id="KW-0547">Nucleotide-binding</keyword>
<evidence type="ECO:0000259" key="5">
    <source>
        <dbReference type="PROSITE" id="PS51718"/>
    </source>
</evidence>
<dbReference type="Gene3D" id="3.40.50.300">
    <property type="entry name" value="P-loop containing nucleotide triphosphate hydrolases"/>
    <property type="match status" value="1"/>
</dbReference>
<dbReference type="InterPro" id="IPR027417">
    <property type="entry name" value="P-loop_NTPase"/>
</dbReference>
<dbReference type="Pfam" id="PF00350">
    <property type="entry name" value="Dynamin_N"/>
    <property type="match status" value="1"/>
</dbReference>